<gene>
    <name evidence="1" type="ORF">WJX81_001932</name>
</gene>
<protein>
    <submittedName>
        <fullName evidence="1">Uncharacterized protein</fullName>
    </submittedName>
</protein>
<accession>A0AAW1R1J4</accession>
<proteinExistence type="predicted"/>
<evidence type="ECO:0000313" key="2">
    <source>
        <dbReference type="Proteomes" id="UP001445335"/>
    </source>
</evidence>
<comment type="caution">
    <text evidence="1">The sequence shown here is derived from an EMBL/GenBank/DDBJ whole genome shotgun (WGS) entry which is preliminary data.</text>
</comment>
<name>A0AAW1R1J4_9CHLO</name>
<dbReference type="AlphaFoldDB" id="A0AAW1R1J4"/>
<sequence length="192" mass="20770">MARLCFELAERRDTDKAEESEHRPQRGAAGLRDLQCVRADGWANSIVWTRDTLGGLCQPQGPGTCDHTPAERTANLLTCLPFFKIGLDTYRNSSTDAGRLYGASVVGVGAGAMAFHATNGEARCWGRRLDYWVIAMSAAALSRIVYPSVPQHTRISLALVPFQPLAVTIANGVSIQAEFARLGIVLPARDGE</sequence>
<dbReference type="Proteomes" id="UP001445335">
    <property type="component" value="Unassembled WGS sequence"/>
</dbReference>
<dbReference type="PANTHER" id="PTHR35100:SF1">
    <property type="entry name" value="F15H11.13 PROTEIN"/>
    <property type="match status" value="1"/>
</dbReference>
<dbReference type="PANTHER" id="PTHR35100">
    <property type="entry name" value="FOLD PROTEIN"/>
    <property type="match status" value="1"/>
</dbReference>
<organism evidence="1 2">
    <name type="scientific">Elliptochloris bilobata</name>
    <dbReference type="NCBI Taxonomy" id="381761"/>
    <lineage>
        <taxon>Eukaryota</taxon>
        <taxon>Viridiplantae</taxon>
        <taxon>Chlorophyta</taxon>
        <taxon>core chlorophytes</taxon>
        <taxon>Trebouxiophyceae</taxon>
        <taxon>Trebouxiophyceae incertae sedis</taxon>
        <taxon>Elliptochloris clade</taxon>
        <taxon>Elliptochloris</taxon>
    </lineage>
</organism>
<evidence type="ECO:0000313" key="1">
    <source>
        <dbReference type="EMBL" id="KAK9827592.1"/>
    </source>
</evidence>
<keyword evidence="2" id="KW-1185">Reference proteome</keyword>
<dbReference type="EMBL" id="JALJOU010000057">
    <property type="protein sequence ID" value="KAK9827592.1"/>
    <property type="molecule type" value="Genomic_DNA"/>
</dbReference>
<reference evidence="1 2" key="1">
    <citation type="journal article" date="2024" name="Nat. Commun.">
        <title>Phylogenomics reveals the evolutionary origins of lichenization in chlorophyte algae.</title>
        <authorList>
            <person name="Puginier C."/>
            <person name="Libourel C."/>
            <person name="Otte J."/>
            <person name="Skaloud P."/>
            <person name="Haon M."/>
            <person name="Grisel S."/>
            <person name="Petersen M."/>
            <person name="Berrin J.G."/>
            <person name="Delaux P.M."/>
            <person name="Dal Grande F."/>
            <person name="Keller J."/>
        </authorList>
    </citation>
    <scope>NUCLEOTIDE SEQUENCE [LARGE SCALE GENOMIC DNA]</scope>
    <source>
        <strain evidence="1 2">SAG 245.80</strain>
    </source>
</reference>